<evidence type="ECO:0000256" key="8">
    <source>
        <dbReference type="ARBA" id="ARBA00023284"/>
    </source>
</evidence>
<evidence type="ECO:0000256" key="14">
    <source>
        <dbReference type="ARBA" id="ARBA00078138"/>
    </source>
</evidence>
<dbReference type="AlphaFoldDB" id="A0A076F818"/>
<evidence type="ECO:0000256" key="9">
    <source>
        <dbReference type="ARBA" id="ARBA00032824"/>
    </source>
</evidence>
<evidence type="ECO:0000259" key="15">
    <source>
        <dbReference type="PROSITE" id="PS51352"/>
    </source>
</evidence>
<feature type="domain" description="Thioredoxin" evidence="15">
    <location>
        <begin position="36"/>
        <end position="185"/>
    </location>
</feature>
<accession>A0A076F818</accession>
<comment type="subunit">
    <text evidence="2">Monomer.</text>
</comment>
<dbReference type="PATRIC" id="fig|1244531.5.peg.332"/>
<evidence type="ECO:0000256" key="1">
    <source>
        <dbReference type="ARBA" id="ARBA00003330"/>
    </source>
</evidence>
<evidence type="ECO:0000256" key="11">
    <source>
        <dbReference type="ARBA" id="ARBA00042639"/>
    </source>
</evidence>
<dbReference type="PANTHER" id="PTHR42801">
    <property type="entry name" value="THIOREDOXIN-DEPENDENT PEROXIDE REDUCTASE"/>
    <property type="match status" value="1"/>
</dbReference>
<dbReference type="Proteomes" id="UP000028486">
    <property type="component" value="Chromosome"/>
</dbReference>
<dbReference type="GO" id="GO:0045454">
    <property type="term" value="P:cell redox homeostasis"/>
    <property type="evidence" value="ECO:0007669"/>
    <property type="project" value="TreeGrafter"/>
</dbReference>
<dbReference type="InterPro" id="IPR013766">
    <property type="entry name" value="Thioredoxin_domain"/>
</dbReference>
<evidence type="ECO:0000256" key="10">
    <source>
        <dbReference type="ARBA" id="ARBA00038489"/>
    </source>
</evidence>
<evidence type="ECO:0000256" key="4">
    <source>
        <dbReference type="ARBA" id="ARBA00022559"/>
    </source>
</evidence>
<dbReference type="eggNOG" id="COG1225">
    <property type="taxonomic scope" value="Bacteria"/>
</dbReference>
<sequence length="185" mass="20443">MACCKKKTDEVCAPKAQNSKEAPVFSAEDMERKVTLKAGDMAPSFELENSDSVNIALKDFKGKNVVLYFYPKDNTPGCTTEACEFSANYDEFIAKDTVIVGISPDSSDSHTKFTQKQSLKHILLSDPQKEVAKAYGVWQVRKNYGKEYLGIVRTTFVIDKTGKISKVYKSVKAAGHALKVLSELA</sequence>
<gene>
    <name evidence="16" type="primary">bcp</name>
    <name evidence="16" type="ORF">CIG1485E_0320</name>
</gene>
<keyword evidence="4 16" id="KW-0575">Peroxidase</keyword>
<dbReference type="Gene3D" id="3.40.30.10">
    <property type="entry name" value="Glutaredoxin"/>
    <property type="match status" value="1"/>
</dbReference>
<keyword evidence="6 16" id="KW-0560">Oxidoreductase</keyword>
<dbReference type="GO" id="GO:0008379">
    <property type="term" value="F:thioredoxin peroxidase activity"/>
    <property type="evidence" value="ECO:0007669"/>
    <property type="project" value="TreeGrafter"/>
</dbReference>
<dbReference type="GO" id="GO:0005737">
    <property type="term" value="C:cytoplasm"/>
    <property type="evidence" value="ECO:0007669"/>
    <property type="project" value="TreeGrafter"/>
</dbReference>
<keyword evidence="7" id="KW-1015">Disulfide bond</keyword>
<proteinExistence type="inferred from homology"/>
<dbReference type="EC" id="1.11.1.24" evidence="3"/>
<comment type="catalytic activity">
    <reaction evidence="12">
        <text>a hydroperoxide + [thioredoxin]-dithiol = an alcohol + [thioredoxin]-disulfide + H2O</text>
        <dbReference type="Rhea" id="RHEA:62620"/>
        <dbReference type="Rhea" id="RHEA-COMP:10698"/>
        <dbReference type="Rhea" id="RHEA-COMP:10700"/>
        <dbReference type="ChEBI" id="CHEBI:15377"/>
        <dbReference type="ChEBI" id="CHEBI:29950"/>
        <dbReference type="ChEBI" id="CHEBI:30879"/>
        <dbReference type="ChEBI" id="CHEBI:35924"/>
        <dbReference type="ChEBI" id="CHEBI:50058"/>
        <dbReference type="EC" id="1.11.1.24"/>
    </reaction>
</comment>
<evidence type="ECO:0000256" key="3">
    <source>
        <dbReference type="ARBA" id="ARBA00013017"/>
    </source>
</evidence>
<dbReference type="SUPFAM" id="SSF52833">
    <property type="entry name" value="Thioredoxin-like"/>
    <property type="match status" value="1"/>
</dbReference>
<reference evidence="17" key="1">
    <citation type="journal article" date="2014" name="Genome Announc.">
        <title>Complete Genome Sequence of Campylobacter iguaniorum Strain 1485ET, Isolated from a Bearded Dragon (Pogona vitticeps).</title>
        <authorList>
            <person name="Gilbert M.J."/>
            <person name="Miller W.G."/>
            <person name="Yee E."/>
            <person name="Kik M."/>
            <person name="Wagenaar J.A."/>
            <person name="Duim B."/>
        </authorList>
    </citation>
    <scope>NUCLEOTIDE SEQUENCE [LARGE SCALE GENOMIC DNA]</scope>
    <source>
        <strain evidence="17">1485E</strain>
    </source>
</reference>
<dbReference type="KEGG" id="caj:CIG1485E_0320"/>
<dbReference type="InterPro" id="IPR000866">
    <property type="entry name" value="AhpC/TSA"/>
</dbReference>
<dbReference type="NCBIfam" id="NF006960">
    <property type="entry name" value="PRK09437.1"/>
    <property type="match status" value="1"/>
</dbReference>
<evidence type="ECO:0000313" key="16">
    <source>
        <dbReference type="EMBL" id="AII14191.1"/>
    </source>
</evidence>
<name>A0A076F818_9BACT</name>
<dbReference type="EMBL" id="CP009043">
    <property type="protein sequence ID" value="AII14191.1"/>
    <property type="molecule type" value="Genomic_DNA"/>
</dbReference>
<dbReference type="HOGENOM" id="CLU_042529_14_1_7"/>
<dbReference type="PROSITE" id="PS51352">
    <property type="entry name" value="THIOREDOXIN_2"/>
    <property type="match status" value="1"/>
</dbReference>
<dbReference type="OrthoDB" id="9812811at2"/>
<dbReference type="CDD" id="cd03017">
    <property type="entry name" value="PRX_BCP"/>
    <property type="match status" value="1"/>
</dbReference>
<keyword evidence="5" id="KW-0049">Antioxidant</keyword>
<evidence type="ECO:0000256" key="12">
    <source>
        <dbReference type="ARBA" id="ARBA00049091"/>
    </source>
</evidence>
<evidence type="ECO:0000256" key="5">
    <source>
        <dbReference type="ARBA" id="ARBA00022862"/>
    </source>
</evidence>
<evidence type="ECO:0000256" key="13">
    <source>
        <dbReference type="ARBA" id="ARBA00072587"/>
    </source>
</evidence>
<evidence type="ECO:0000256" key="6">
    <source>
        <dbReference type="ARBA" id="ARBA00023002"/>
    </source>
</evidence>
<comment type="function">
    <text evidence="1">Thiol-specific peroxidase that catalyzes the reduction of hydrogen peroxide and organic hydroperoxides to water and alcohols, respectively. Plays a role in cell protection against oxidative stress by detoxifying peroxides and as sensor of hydrogen peroxide-mediated signaling events.</text>
</comment>
<dbReference type="InterPro" id="IPR050924">
    <property type="entry name" value="Peroxiredoxin_BCP/PrxQ"/>
</dbReference>
<dbReference type="Pfam" id="PF00578">
    <property type="entry name" value="AhpC-TSA"/>
    <property type="match status" value="1"/>
</dbReference>
<dbReference type="STRING" id="1244531.CIG2463D_0328"/>
<dbReference type="InterPro" id="IPR036249">
    <property type="entry name" value="Thioredoxin-like_sf"/>
</dbReference>
<organism evidence="16 17">
    <name type="scientific">Campylobacter iguaniorum</name>
    <dbReference type="NCBI Taxonomy" id="1244531"/>
    <lineage>
        <taxon>Bacteria</taxon>
        <taxon>Pseudomonadati</taxon>
        <taxon>Campylobacterota</taxon>
        <taxon>Epsilonproteobacteria</taxon>
        <taxon>Campylobacterales</taxon>
        <taxon>Campylobacteraceae</taxon>
        <taxon>Campylobacter</taxon>
    </lineage>
</organism>
<dbReference type="FunFam" id="3.40.30.10:FF:000007">
    <property type="entry name" value="Thioredoxin-dependent thiol peroxidase"/>
    <property type="match status" value="1"/>
</dbReference>
<comment type="similarity">
    <text evidence="10">Belongs to the peroxiredoxin family. BCP/PrxQ subfamily.</text>
</comment>
<dbReference type="PANTHER" id="PTHR42801:SF4">
    <property type="entry name" value="AHPC_TSA FAMILY PROTEIN"/>
    <property type="match status" value="1"/>
</dbReference>
<keyword evidence="17" id="KW-1185">Reference proteome</keyword>
<evidence type="ECO:0000256" key="2">
    <source>
        <dbReference type="ARBA" id="ARBA00011245"/>
    </source>
</evidence>
<evidence type="ECO:0000313" key="17">
    <source>
        <dbReference type="Proteomes" id="UP000028486"/>
    </source>
</evidence>
<evidence type="ECO:0000256" key="7">
    <source>
        <dbReference type="ARBA" id="ARBA00023157"/>
    </source>
</evidence>
<protein>
    <recommendedName>
        <fullName evidence="13">Putative peroxiredoxin bcp</fullName>
        <ecNumber evidence="3">1.11.1.24</ecNumber>
    </recommendedName>
    <alternativeName>
        <fullName evidence="14">Bacterioferritin comigratory protein homolog</fullName>
    </alternativeName>
    <alternativeName>
        <fullName evidence="9">Thioredoxin peroxidase</fullName>
    </alternativeName>
    <alternativeName>
        <fullName evidence="11">Thioredoxin-dependent peroxiredoxin Bcp</fullName>
    </alternativeName>
</protein>
<keyword evidence="8" id="KW-0676">Redox-active center</keyword>
<dbReference type="GO" id="GO:0034599">
    <property type="term" value="P:cellular response to oxidative stress"/>
    <property type="evidence" value="ECO:0007669"/>
    <property type="project" value="TreeGrafter"/>
</dbReference>